<reference evidence="1" key="1">
    <citation type="submission" date="2022-11" db="EMBL/GenBank/DDBJ databases">
        <authorList>
            <person name="Petersen C."/>
        </authorList>
    </citation>
    <scope>NUCLEOTIDE SEQUENCE</scope>
    <source>
        <strain evidence="1">IBT 21917</strain>
    </source>
</reference>
<evidence type="ECO:0000313" key="2">
    <source>
        <dbReference type="Proteomes" id="UP001146351"/>
    </source>
</evidence>
<accession>A0A9W9I3N3</accession>
<proteinExistence type="predicted"/>
<organism evidence="1 2">
    <name type="scientific">Penicillium capsulatum</name>
    <dbReference type="NCBI Taxonomy" id="69766"/>
    <lineage>
        <taxon>Eukaryota</taxon>
        <taxon>Fungi</taxon>
        <taxon>Dikarya</taxon>
        <taxon>Ascomycota</taxon>
        <taxon>Pezizomycotina</taxon>
        <taxon>Eurotiomycetes</taxon>
        <taxon>Eurotiomycetidae</taxon>
        <taxon>Eurotiales</taxon>
        <taxon>Aspergillaceae</taxon>
        <taxon>Penicillium</taxon>
    </lineage>
</organism>
<sequence length="147" mass="17373">MAVILDTIEENRFIRILGDMPTEQLNCEDYLASTRGTIEQLISFWQNKADLRLLALEVWPQYSYFALDFNNDKYDYEYPSDRRTCYLLRLSRKSNRWRIFRHRPEDASLAKRIADLHEDNGNNPIPFVEDYIKGVTHLCTPKASKHG</sequence>
<dbReference type="EMBL" id="JAPQKO010000004">
    <property type="protein sequence ID" value="KAJ5165904.1"/>
    <property type="molecule type" value="Genomic_DNA"/>
</dbReference>
<evidence type="ECO:0000313" key="1">
    <source>
        <dbReference type="EMBL" id="KAJ5165904.1"/>
    </source>
</evidence>
<protein>
    <submittedName>
        <fullName evidence="1">Uncharacterized protein</fullName>
    </submittedName>
</protein>
<comment type="caution">
    <text evidence="1">The sequence shown here is derived from an EMBL/GenBank/DDBJ whole genome shotgun (WGS) entry which is preliminary data.</text>
</comment>
<name>A0A9W9I3N3_9EURO</name>
<dbReference type="Proteomes" id="UP001146351">
    <property type="component" value="Unassembled WGS sequence"/>
</dbReference>
<keyword evidence="2" id="KW-1185">Reference proteome</keyword>
<dbReference type="OrthoDB" id="4358740at2759"/>
<dbReference type="AlphaFoldDB" id="A0A9W9I3N3"/>
<gene>
    <name evidence="1" type="ORF">N7492_006200</name>
</gene>
<reference evidence="1" key="2">
    <citation type="journal article" date="2023" name="IMA Fungus">
        <title>Comparative genomic study of the Penicillium genus elucidates a diverse pangenome and 15 lateral gene transfer events.</title>
        <authorList>
            <person name="Petersen C."/>
            <person name="Sorensen T."/>
            <person name="Nielsen M.R."/>
            <person name="Sondergaard T.E."/>
            <person name="Sorensen J.L."/>
            <person name="Fitzpatrick D.A."/>
            <person name="Frisvad J.C."/>
            <person name="Nielsen K.L."/>
        </authorList>
    </citation>
    <scope>NUCLEOTIDE SEQUENCE</scope>
    <source>
        <strain evidence="1">IBT 21917</strain>
    </source>
</reference>